<evidence type="ECO:0000256" key="5">
    <source>
        <dbReference type="ARBA" id="ARBA00023136"/>
    </source>
</evidence>
<comment type="similarity">
    <text evidence="2">Belongs to the BMP lipoprotein family.</text>
</comment>
<dbReference type="InterPro" id="IPR050957">
    <property type="entry name" value="BMP_lipoprotein"/>
</dbReference>
<feature type="domain" description="ABC transporter substrate-binding protein PnrA-like" evidence="8">
    <location>
        <begin position="41"/>
        <end position="346"/>
    </location>
</feature>
<keyword evidence="3" id="KW-1003">Cell membrane</keyword>
<evidence type="ECO:0000259" key="8">
    <source>
        <dbReference type="Pfam" id="PF02608"/>
    </source>
</evidence>
<sequence length="366" mass="38012">MKKVCSAMTLGAAVALVLAACGTPPAQRPTRSLEGAKDFTACMLSDEGGFDDHSFNESGKKGLDRAGKELGVKTIAVQSESSADYATNIYALIQQNCKLVIGVGFNIAADLTESAKANPDIQFALIDASFIGADGKPADLPNTKPLLFKTAEAAYLAGYAAAGTSRTGVVGTYGGKPLPTVQIFMDGFAKGVARYNQDTGASVQVKGWDTTTGKGGSFVGNFTDAAKGQAITEQFMSQGADVIMPVAGPVGQGTLSSVKQKNDAGGTNAVIWVDSDGYTSTGDGSIIMTSVVKEIGNSVFDTVKNASEGRFSSEPYIGTLKNNGVTTAPFHDFDSRVPAPVKARLEELRNQIIDGSLDVSTPYDPS</sequence>
<dbReference type="EMBL" id="MSKJ01000017">
    <property type="protein sequence ID" value="OLO44231.1"/>
    <property type="molecule type" value="Genomic_DNA"/>
</dbReference>
<feature type="chain" id="PRO_5039729062" evidence="7">
    <location>
        <begin position="20"/>
        <end position="366"/>
    </location>
</feature>
<organism evidence="9 10">
    <name type="scientific">Actinomyces oris</name>
    <dbReference type="NCBI Taxonomy" id="544580"/>
    <lineage>
        <taxon>Bacteria</taxon>
        <taxon>Bacillati</taxon>
        <taxon>Actinomycetota</taxon>
        <taxon>Actinomycetes</taxon>
        <taxon>Actinomycetales</taxon>
        <taxon>Actinomycetaceae</taxon>
        <taxon>Actinomyces</taxon>
    </lineage>
</organism>
<dbReference type="InterPro" id="IPR028082">
    <property type="entry name" value="Peripla_BP_I"/>
</dbReference>
<dbReference type="SUPFAM" id="SSF53822">
    <property type="entry name" value="Periplasmic binding protein-like I"/>
    <property type="match status" value="1"/>
</dbReference>
<feature type="signal peptide" evidence="7">
    <location>
        <begin position="1"/>
        <end position="19"/>
    </location>
</feature>
<evidence type="ECO:0000313" key="10">
    <source>
        <dbReference type="Proteomes" id="UP000186857"/>
    </source>
</evidence>
<name>A0A1Q8V803_9ACTO</name>
<dbReference type="InterPro" id="IPR003760">
    <property type="entry name" value="PnrA-like"/>
</dbReference>
<keyword evidence="6" id="KW-0449">Lipoprotein</keyword>
<dbReference type="Proteomes" id="UP000186857">
    <property type="component" value="Unassembled WGS sequence"/>
</dbReference>
<evidence type="ECO:0000313" key="9">
    <source>
        <dbReference type="EMBL" id="OLO44231.1"/>
    </source>
</evidence>
<dbReference type="Gene3D" id="3.40.50.2300">
    <property type="match status" value="2"/>
</dbReference>
<evidence type="ECO:0000256" key="6">
    <source>
        <dbReference type="ARBA" id="ARBA00023288"/>
    </source>
</evidence>
<keyword evidence="5" id="KW-0472">Membrane</keyword>
<comment type="caution">
    <text evidence="9">The sequence shown here is derived from an EMBL/GenBank/DDBJ whole genome shotgun (WGS) entry which is preliminary data.</text>
</comment>
<dbReference type="PANTHER" id="PTHR34296:SF2">
    <property type="entry name" value="ABC TRANSPORTER GUANOSINE-BINDING PROTEIN NUPN"/>
    <property type="match status" value="1"/>
</dbReference>
<reference evidence="9 10" key="1">
    <citation type="submission" date="2016-12" db="EMBL/GenBank/DDBJ databases">
        <title>Genomic Comparison of strains in the 'Actinomyces naeslundii' Group.</title>
        <authorList>
            <person name="Mughal S.R."/>
            <person name="Do T."/>
            <person name="Gilbert S.C."/>
            <person name="Witherden E.A."/>
            <person name="Didelot X."/>
            <person name="Beighton D."/>
        </authorList>
    </citation>
    <scope>NUCLEOTIDE SEQUENCE [LARGE SCALE GENOMIC DNA]</scope>
    <source>
        <strain evidence="9 10">CCUG 33920</strain>
    </source>
</reference>
<evidence type="ECO:0000256" key="7">
    <source>
        <dbReference type="SAM" id="SignalP"/>
    </source>
</evidence>
<proteinExistence type="inferred from homology"/>
<dbReference type="CDD" id="cd06354">
    <property type="entry name" value="PBP1_PrnA-like"/>
    <property type="match status" value="1"/>
</dbReference>
<comment type="subcellular location">
    <subcellularLocation>
        <location evidence="1">Cell membrane</location>
        <topology evidence="1">Lipid-anchor</topology>
    </subcellularLocation>
</comment>
<evidence type="ECO:0000256" key="4">
    <source>
        <dbReference type="ARBA" id="ARBA00022729"/>
    </source>
</evidence>
<dbReference type="GO" id="GO:0005886">
    <property type="term" value="C:plasma membrane"/>
    <property type="evidence" value="ECO:0007669"/>
    <property type="project" value="UniProtKB-SubCell"/>
</dbReference>
<protein>
    <submittedName>
        <fullName evidence="9">BMP family ABC transporter substrate-binding protein</fullName>
    </submittedName>
</protein>
<dbReference type="PANTHER" id="PTHR34296">
    <property type="entry name" value="TRANSCRIPTIONAL ACTIVATOR PROTEIN MED"/>
    <property type="match status" value="1"/>
</dbReference>
<evidence type="ECO:0000256" key="1">
    <source>
        <dbReference type="ARBA" id="ARBA00004193"/>
    </source>
</evidence>
<gene>
    <name evidence="9" type="ORF">BKH29_08125</name>
</gene>
<dbReference type="OrthoDB" id="9784230at2"/>
<dbReference type="AlphaFoldDB" id="A0A1Q8V803"/>
<dbReference type="Pfam" id="PF02608">
    <property type="entry name" value="Bmp"/>
    <property type="match status" value="1"/>
</dbReference>
<dbReference type="RefSeq" id="WP_075376993.1">
    <property type="nucleotide sequence ID" value="NZ_MSKJ01000017.1"/>
</dbReference>
<keyword evidence="4 7" id="KW-0732">Signal</keyword>
<evidence type="ECO:0000256" key="3">
    <source>
        <dbReference type="ARBA" id="ARBA00022475"/>
    </source>
</evidence>
<evidence type="ECO:0000256" key="2">
    <source>
        <dbReference type="ARBA" id="ARBA00008610"/>
    </source>
</evidence>
<dbReference type="PROSITE" id="PS51257">
    <property type="entry name" value="PROKAR_LIPOPROTEIN"/>
    <property type="match status" value="1"/>
</dbReference>
<accession>A0A1Q8V803</accession>